<dbReference type="InterPro" id="IPR017972">
    <property type="entry name" value="Cyt_P450_CS"/>
</dbReference>
<dbReference type="InterPro" id="IPR002403">
    <property type="entry name" value="Cyt_P450_E_grp-IV"/>
</dbReference>
<evidence type="ECO:0000256" key="2">
    <source>
        <dbReference type="ARBA" id="ARBA00003690"/>
    </source>
</evidence>
<dbReference type="PRINTS" id="PR00385">
    <property type="entry name" value="P450"/>
</dbReference>
<dbReference type="GO" id="GO:0005789">
    <property type="term" value="C:endoplasmic reticulum membrane"/>
    <property type="evidence" value="ECO:0007669"/>
    <property type="project" value="UniProtKB-SubCell"/>
</dbReference>
<evidence type="ECO:0000256" key="1">
    <source>
        <dbReference type="ARBA" id="ARBA00001971"/>
    </source>
</evidence>
<evidence type="ECO:0000256" key="11">
    <source>
        <dbReference type="ARBA" id="ARBA00023002"/>
    </source>
</evidence>
<dbReference type="EC" id="1.14.14.1" evidence="6"/>
<organism evidence="19">
    <name type="scientific">Cnaphalocrocis medinalis</name>
    <name type="common">Rice leaffolder moth</name>
    <dbReference type="NCBI Taxonomy" id="437488"/>
    <lineage>
        <taxon>Eukaryota</taxon>
        <taxon>Metazoa</taxon>
        <taxon>Ecdysozoa</taxon>
        <taxon>Arthropoda</taxon>
        <taxon>Hexapoda</taxon>
        <taxon>Insecta</taxon>
        <taxon>Pterygota</taxon>
        <taxon>Neoptera</taxon>
        <taxon>Endopterygota</taxon>
        <taxon>Lepidoptera</taxon>
        <taxon>Glossata</taxon>
        <taxon>Ditrysia</taxon>
        <taxon>Pyraloidea</taxon>
        <taxon>Crambidae</taxon>
        <taxon>Pyraustinae</taxon>
        <taxon>Cnaphalocrocis</taxon>
    </lineage>
</organism>
<evidence type="ECO:0000256" key="18">
    <source>
        <dbReference type="SAM" id="Coils"/>
    </source>
</evidence>
<evidence type="ECO:0000256" key="6">
    <source>
        <dbReference type="ARBA" id="ARBA00012109"/>
    </source>
</evidence>
<evidence type="ECO:0000256" key="10">
    <source>
        <dbReference type="ARBA" id="ARBA00022848"/>
    </source>
</evidence>
<keyword evidence="7 16" id="KW-0349">Heme</keyword>
<keyword evidence="13 17" id="KW-0503">Monooxygenase</keyword>
<keyword evidence="12 16" id="KW-0408">Iron</keyword>
<evidence type="ECO:0000256" key="4">
    <source>
        <dbReference type="ARBA" id="ARBA00004406"/>
    </source>
</evidence>
<dbReference type="SUPFAM" id="SSF48264">
    <property type="entry name" value="Cytochrome P450"/>
    <property type="match status" value="1"/>
</dbReference>
<keyword evidence="9" id="KW-0256">Endoplasmic reticulum</keyword>
<proteinExistence type="evidence at transcript level"/>
<comment type="catalytic activity">
    <reaction evidence="15">
        <text>an organic molecule + reduced [NADPH--hemoprotein reductase] + O2 = an alcohol + oxidized [NADPH--hemoprotein reductase] + H2O + H(+)</text>
        <dbReference type="Rhea" id="RHEA:17149"/>
        <dbReference type="Rhea" id="RHEA-COMP:11964"/>
        <dbReference type="Rhea" id="RHEA-COMP:11965"/>
        <dbReference type="ChEBI" id="CHEBI:15377"/>
        <dbReference type="ChEBI" id="CHEBI:15378"/>
        <dbReference type="ChEBI" id="CHEBI:15379"/>
        <dbReference type="ChEBI" id="CHEBI:30879"/>
        <dbReference type="ChEBI" id="CHEBI:57618"/>
        <dbReference type="ChEBI" id="CHEBI:58210"/>
        <dbReference type="ChEBI" id="CHEBI:142491"/>
        <dbReference type="EC" id="1.14.14.1"/>
    </reaction>
</comment>
<name>A0A0C5C1J2_CNAME</name>
<keyword evidence="11 17" id="KW-0560">Oxidoreductase</keyword>
<evidence type="ECO:0000256" key="9">
    <source>
        <dbReference type="ARBA" id="ARBA00022824"/>
    </source>
</evidence>
<accession>A0A0C5C1J2</accession>
<evidence type="ECO:0000256" key="7">
    <source>
        <dbReference type="ARBA" id="ARBA00022617"/>
    </source>
</evidence>
<dbReference type="InterPro" id="IPR036396">
    <property type="entry name" value="Cyt_P450_sf"/>
</dbReference>
<evidence type="ECO:0000256" key="3">
    <source>
        <dbReference type="ARBA" id="ARBA00004174"/>
    </source>
</evidence>
<evidence type="ECO:0000256" key="5">
    <source>
        <dbReference type="ARBA" id="ARBA00010617"/>
    </source>
</evidence>
<reference evidence="19" key="1">
    <citation type="submission" date="2014-10" db="EMBL/GenBank/DDBJ databases">
        <title>Identification of cytochrome P450 monooxygenase genes in the rice leaffolder, Cnaphalocrocis medinalis.</title>
        <authorList>
            <person name="Liu S."/>
        </authorList>
    </citation>
    <scope>NUCLEOTIDE SEQUENCE</scope>
    <source>
        <strain evidence="19">HF</strain>
    </source>
</reference>
<keyword evidence="14" id="KW-0472">Membrane</keyword>
<keyword evidence="10" id="KW-0492">Microsome</keyword>
<evidence type="ECO:0000256" key="8">
    <source>
        <dbReference type="ARBA" id="ARBA00022723"/>
    </source>
</evidence>
<comment type="function">
    <text evidence="2">May be involved in the metabolism of insect hormones and in the breakdown of synthetic insecticides.</text>
</comment>
<sequence length="531" mass="61500">MYLLVAWLIILLVALVLYYRQLYSRFRGTGINHLTPLPLFGNAAGITLRTEHLSAYLKKLYDAFPEDRFVGNFEFTNPYIVVRDIELAKKVTIKDFEHFIDHRTFVDDSIDPFWGRNLFSLKGEEWKHMRSTLSPAFTSSKIRLMIPFMVEVADQTIKSLEKQIKESGNNYVDLEVKDLISRYANDVIASCAFGMKVDSQTELDNQFYVMGKEASTFKFKQFFIFFAYSCFPRLVTALKWSVFSERTQKFFKSLMSETMRDREAQNIVRPDMIHLLLEAKKGQLSHEEKVKNTDAGFATVEESAIGKQKNKIEWSENDLIAQALIFLLGGLETVSSAMAMALAELAINPDVQQRLVEEIREYDVANGGKFDYTQLQKMEYMDMVVSEVLRMWTPGFLVDRICHKDYNLGRPNKHATQDYIIRKGEGLVLPVWAFHRSPEFFPDPDKFDPERFSAENKHKINSFTYMPFGVGPRNCIGSRFALCEIKAMLYQILLRFEVSPCERSTVPLQLCNSTVNIRIKGGHWFRFRPRS</sequence>
<feature type="binding site" description="axial binding residue" evidence="16">
    <location>
        <position position="475"/>
    </location>
    <ligand>
        <name>heme</name>
        <dbReference type="ChEBI" id="CHEBI:30413"/>
    </ligand>
    <ligandPart>
        <name>Fe</name>
        <dbReference type="ChEBI" id="CHEBI:18248"/>
    </ligandPart>
</feature>
<dbReference type="InterPro" id="IPR050476">
    <property type="entry name" value="Insect_CytP450_Detox"/>
</dbReference>
<dbReference type="CDD" id="cd11056">
    <property type="entry name" value="CYP6-like"/>
    <property type="match status" value="1"/>
</dbReference>
<comment type="cofactor">
    <cofactor evidence="1 16">
        <name>heme</name>
        <dbReference type="ChEBI" id="CHEBI:30413"/>
    </cofactor>
</comment>
<comment type="similarity">
    <text evidence="5 17">Belongs to the cytochrome P450 family.</text>
</comment>
<evidence type="ECO:0000256" key="17">
    <source>
        <dbReference type="RuleBase" id="RU000461"/>
    </source>
</evidence>
<protein>
    <recommendedName>
        <fullName evidence="6">unspecific monooxygenase</fullName>
        <ecNumber evidence="6">1.14.14.1</ecNumber>
    </recommendedName>
</protein>
<dbReference type="EMBL" id="KP001131">
    <property type="protein sequence ID" value="AJN91176.1"/>
    <property type="molecule type" value="mRNA"/>
</dbReference>
<feature type="coiled-coil region" evidence="18">
    <location>
        <begin position="150"/>
        <end position="177"/>
    </location>
</feature>
<dbReference type="PANTHER" id="PTHR24292">
    <property type="entry name" value="CYTOCHROME P450"/>
    <property type="match status" value="1"/>
</dbReference>
<comment type="subcellular location">
    <subcellularLocation>
        <location evidence="4">Endoplasmic reticulum membrane</location>
        <topology evidence="4">Peripheral membrane protein</topology>
    </subcellularLocation>
    <subcellularLocation>
        <location evidence="3">Microsome membrane</location>
        <topology evidence="3">Peripheral membrane protein</topology>
    </subcellularLocation>
</comment>
<dbReference type="PRINTS" id="PR00465">
    <property type="entry name" value="EP450IV"/>
</dbReference>
<dbReference type="AlphaFoldDB" id="A0A0C5C1J2"/>
<evidence type="ECO:0000256" key="13">
    <source>
        <dbReference type="ARBA" id="ARBA00023033"/>
    </source>
</evidence>
<evidence type="ECO:0000313" key="19">
    <source>
        <dbReference type="EMBL" id="AJN91176.1"/>
    </source>
</evidence>
<evidence type="ECO:0000256" key="15">
    <source>
        <dbReference type="ARBA" id="ARBA00047827"/>
    </source>
</evidence>
<evidence type="ECO:0000256" key="16">
    <source>
        <dbReference type="PIRSR" id="PIRSR602403-1"/>
    </source>
</evidence>
<dbReference type="InterPro" id="IPR001128">
    <property type="entry name" value="Cyt_P450"/>
</dbReference>
<dbReference type="GO" id="GO:0005506">
    <property type="term" value="F:iron ion binding"/>
    <property type="evidence" value="ECO:0007669"/>
    <property type="project" value="InterPro"/>
</dbReference>
<keyword evidence="18" id="KW-0175">Coiled coil</keyword>
<evidence type="ECO:0000256" key="14">
    <source>
        <dbReference type="ARBA" id="ARBA00023136"/>
    </source>
</evidence>
<dbReference type="Gene3D" id="1.10.630.10">
    <property type="entry name" value="Cytochrome P450"/>
    <property type="match status" value="1"/>
</dbReference>
<dbReference type="PANTHER" id="PTHR24292:SF54">
    <property type="entry name" value="CYP9F3-RELATED"/>
    <property type="match status" value="1"/>
</dbReference>
<keyword evidence="8 16" id="KW-0479">Metal-binding</keyword>
<dbReference type="FunFam" id="1.10.630.10:FF:000042">
    <property type="entry name" value="Cytochrome P450"/>
    <property type="match status" value="1"/>
</dbReference>
<dbReference type="PROSITE" id="PS00086">
    <property type="entry name" value="CYTOCHROME_P450"/>
    <property type="match status" value="1"/>
</dbReference>
<dbReference type="GO" id="GO:0020037">
    <property type="term" value="F:heme binding"/>
    <property type="evidence" value="ECO:0007669"/>
    <property type="project" value="InterPro"/>
</dbReference>
<evidence type="ECO:0000256" key="12">
    <source>
        <dbReference type="ARBA" id="ARBA00023004"/>
    </source>
</evidence>
<dbReference type="Pfam" id="PF00067">
    <property type="entry name" value="p450"/>
    <property type="match status" value="1"/>
</dbReference>
<dbReference type="GO" id="GO:0016712">
    <property type="term" value="F:oxidoreductase activity, acting on paired donors, with incorporation or reduction of molecular oxygen, reduced flavin or flavoprotein as one donor, and incorporation of one atom of oxygen"/>
    <property type="evidence" value="ECO:0007669"/>
    <property type="project" value="UniProtKB-EC"/>
</dbReference>